<evidence type="ECO:0000313" key="9">
    <source>
        <dbReference type="Proteomes" id="UP000694845"/>
    </source>
</evidence>
<dbReference type="GeneID" id="110987651"/>
<dbReference type="PROSITE" id="PS50059">
    <property type="entry name" value="FKBP_PPIASE"/>
    <property type="match status" value="1"/>
</dbReference>
<keyword evidence="9" id="KW-1185">Reference proteome</keyword>
<evidence type="ECO:0000313" key="10">
    <source>
        <dbReference type="RefSeq" id="XP_022106257.1"/>
    </source>
</evidence>
<reference evidence="10" key="1">
    <citation type="submission" date="2025-08" db="UniProtKB">
        <authorList>
            <consortium name="RefSeq"/>
        </authorList>
    </citation>
    <scope>IDENTIFICATION</scope>
</reference>
<evidence type="ECO:0000256" key="7">
    <source>
        <dbReference type="SAM" id="SignalP"/>
    </source>
</evidence>
<dbReference type="InterPro" id="IPR044609">
    <property type="entry name" value="FKBP2/11"/>
</dbReference>
<protein>
    <recommendedName>
        <fullName evidence="2 5">peptidylprolyl isomerase</fullName>
        <ecNumber evidence="2 5">5.2.1.8</ecNumber>
    </recommendedName>
</protein>
<dbReference type="InterPro" id="IPR046357">
    <property type="entry name" value="PPIase_dom_sf"/>
</dbReference>
<dbReference type="GO" id="GO:0003755">
    <property type="term" value="F:peptidyl-prolyl cis-trans isomerase activity"/>
    <property type="evidence" value="ECO:0007669"/>
    <property type="project" value="UniProtKB-KW"/>
</dbReference>
<keyword evidence="6" id="KW-0812">Transmembrane</keyword>
<accession>A0A8B7ZMG3</accession>
<proteinExistence type="predicted"/>
<keyword evidence="3 5" id="KW-0697">Rotamase</keyword>
<name>A0A8B7ZMG3_ACAPL</name>
<evidence type="ECO:0000256" key="3">
    <source>
        <dbReference type="ARBA" id="ARBA00023110"/>
    </source>
</evidence>
<keyword evidence="6" id="KW-1133">Transmembrane helix</keyword>
<feature type="transmembrane region" description="Helical" evidence="6">
    <location>
        <begin position="145"/>
        <end position="164"/>
    </location>
</feature>
<dbReference type="EC" id="5.2.1.8" evidence="2 5"/>
<evidence type="ECO:0000256" key="5">
    <source>
        <dbReference type="PROSITE-ProRule" id="PRU00277"/>
    </source>
</evidence>
<evidence type="ECO:0000256" key="6">
    <source>
        <dbReference type="SAM" id="Phobius"/>
    </source>
</evidence>
<dbReference type="AlphaFoldDB" id="A0A8B7ZMG3"/>
<keyword evidence="4 5" id="KW-0413">Isomerase</keyword>
<keyword evidence="7" id="KW-0732">Signal</keyword>
<dbReference type="Pfam" id="PF00254">
    <property type="entry name" value="FKBP_C"/>
    <property type="match status" value="1"/>
</dbReference>
<dbReference type="Gene3D" id="3.10.50.40">
    <property type="match status" value="1"/>
</dbReference>
<feature type="signal peptide" evidence="7">
    <location>
        <begin position="1"/>
        <end position="21"/>
    </location>
</feature>
<feature type="domain" description="PPIase FKBP-type" evidence="8">
    <location>
        <begin position="45"/>
        <end position="135"/>
    </location>
</feature>
<dbReference type="FunFam" id="3.10.50.40:FF:000006">
    <property type="entry name" value="Peptidyl-prolyl cis-trans isomerase"/>
    <property type="match status" value="1"/>
</dbReference>
<evidence type="ECO:0000259" key="8">
    <source>
        <dbReference type="PROSITE" id="PS50059"/>
    </source>
</evidence>
<feature type="chain" id="PRO_5034010975" description="peptidylprolyl isomerase" evidence="7">
    <location>
        <begin position="22"/>
        <end position="187"/>
    </location>
</feature>
<dbReference type="InterPro" id="IPR001179">
    <property type="entry name" value="PPIase_FKBP_dom"/>
</dbReference>
<evidence type="ECO:0000256" key="1">
    <source>
        <dbReference type="ARBA" id="ARBA00000971"/>
    </source>
</evidence>
<keyword evidence="6" id="KW-0472">Membrane</keyword>
<dbReference type="PANTHER" id="PTHR45779">
    <property type="entry name" value="PEPTIDYLPROLYL ISOMERASE"/>
    <property type="match status" value="1"/>
</dbReference>
<dbReference type="OMA" id="FTIGERK"/>
<dbReference type="SUPFAM" id="SSF54534">
    <property type="entry name" value="FKBP-like"/>
    <property type="match status" value="1"/>
</dbReference>
<organism evidence="9 10">
    <name type="scientific">Acanthaster planci</name>
    <name type="common">Crown-of-thorns starfish</name>
    <dbReference type="NCBI Taxonomy" id="133434"/>
    <lineage>
        <taxon>Eukaryota</taxon>
        <taxon>Metazoa</taxon>
        <taxon>Echinodermata</taxon>
        <taxon>Eleutherozoa</taxon>
        <taxon>Asterozoa</taxon>
        <taxon>Asteroidea</taxon>
        <taxon>Valvatacea</taxon>
        <taxon>Valvatida</taxon>
        <taxon>Acanthasteridae</taxon>
        <taxon>Acanthaster</taxon>
    </lineage>
</organism>
<dbReference type="KEGG" id="aplc:110987651"/>
<dbReference type="OrthoDB" id="77911at2759"/>
<dbReference type="GO" id="GO:0005783">
    <property type="term" value="C:endoplasmic reticulum"/>
    <property type="evidence" value="ECO:0007669"/>
    <property type="project" value="TreeGrafter"/>
</dbReference>
<dbReference type="Proteomes" id="UP000694845">
    <property type="component" value="Unplaced"/>
</dbReference>
<evidence type="ECO:0000256" key="4">
    <source>
        <dbReference type="ARBA" id="ARBA00023235"/>
    </source>
</evidence>
<dbReference type="PANTHER" id="PTHR45779:SF5">
    <property type="entry name" value="PEPTIDYLPROLYL ISOMERASE"/>
    <property type="match status" value="1"/>
</dbReference>
<dbReference type="RefSeq" id="XP_022106257.1">
    <property type="nucleotide sequence ID" value="XM_022250565.1"/>
</dbReference>
<sequence>MDRFLAVLLLLAAVIGGFVDAKKKGMLEVVTLHIPEDCSDKAEVGDEVAVHYVGKLESGAVFDMSKLPDNSRDPIRFQLGKNKVIKGWEEGIKGMCVGEHRKLVIPPHLGYGKQAQGNIPPDSTLIFTVELMELKKPSFLDSLSATSPFIVGPGIVVIIGLYLWRKASTDSTQKTKVKREQKQKKKK</sequence>
<evidence type="ECO:0000256" key="2">
    <source>
        <dbReference type="ARBA" id="ARBA00013194"/>
    </source>
</evidence>
<comment type="catalytic activity">
    <reaction evidence="1 5">
        <text>[protein]-peptidylproline (omega=180) = [protein]-peptidylproline (omega=0)</text>
        <dbReference type="Rhea" id="RHEA:16237"/>
        <dbReference type="Rhea" id="RHEA-COMP:10747"/>
        <dbReference type="Rhea" id="RHEA-COMP:10748"/>
        <dbReference type="ChEBI" id="CHEBI:83833"/>
        <dbReference type="ChEBI" id="CHEBI:83834"/>
        <dbReference type="EC" id="5.2.1.8"/>
    </reaction>
</comment>
<gene>
    <name evidence="10" type="primary">LOC110987651</name>
</gene>